<proteinExistence type="predicted"/>
<evidence type="ECO:0000259" key="1">
    <source>
        <dbReference type="PROSITE" id="PS51186"/>
    </source>
</evidence>
<dbReference type="EMBL" id="ADLK01000018">
    <property type="protein sequence ID" value="KMW20889.1"/>
    <property type="molecule type" value="Genomic_DNA"/>
</dbReference>
<dbReference type="Pfam" id="PF00583">
    <property type="entry name" value="Acetyltransf_1"/>
    <property type="match status" value="1"/>
</dbReference>
<dbReference type="InterPro" id="IPR016181">
    <property type="entry name" value="Acyl_CoA_acyltransferase"/>
</dbReference>
<dbReference type="AlphaFoldDB" id="A0A0J9C8R0"/>
<sequence length="181" mass="20630">MEFLKAGPEDTGEIFRIMNLAYSLLEHKDWYCIDTEEYVREHIEDPAKGIVFKAVEDGQVGAFFIIHYPGLTDTSLGHYMDLDEKELLNVAYMDSLAVLPRFRGRRLQYGLMAHGETYLSATSFCHLMGTVHPDNTYSLNNFLNLGYKVVTTTQKYGSLPRSIMYKRIIPSVDKGTHALAH</sequence>
<feature type="domain" description="N-acetyltransferase" evidence="1">
    <location>
        <begin position="1"/>
        <end position="169"/>
    </location>
</feature>
<name>A0A0J9C8R0_9FIRM</name>
<comment type="caution">
    <text evidence="2">The sequence shown here is derived from an EMBL/GenBank/DDBJ whole genome shotgun (WGS) entry which is preliminary data.</text>
</comment>
<reference evidence="2 3" key="1">
    <citation type="submission" date="2011-04" db="EMBL/GenBank/DDBJ databases">
        <title>The Genome Sequence of Clostridium citroniae WAL-19142.</title>
        <authorList>
            <consortium name="The Broad Institute Genome Sequencing Platform"/>
            <person name="Earl A."/>
            <person name="Ward D."/>
            <person name="Feldgarden M."/>
            <person name="Gevers D."/>
            <person name="Warren Y.A."/>
            <person name="Tyrrell K.L."/>
            <person name="Citron D.M."/>
            <person name="Goldstein E.J."/>
            <person name="Daigneault M."/>
            <person name="Allen-Vercoe E."/>
            <person name="Young S.K."/>
            <person name="Zeng Q."/>
            <person name="Gargeya S."/>
            <person name="Fitzgerald M."/>
            <person name="Haas B."/>
            <person name="Abouelleil A."/>
            <person name="Alvarado L."/>
            <person name="Arachchi H.M."/>
            <person name="Berlin A."/>
            <person name="Brown A."/>
            <person name="Chapman S.B."/>
            <person name="Chen Z."/>
            <person name="Dunbar C."/>
            <person name="Freedman E."/>
            <person name="Gearin G."/>
            <person name="Gellesch M."/>
            <person name="Goldberg J."/>
            <person name="Griggs A."/>
            <person name="Gujja S."/>
            <person name="Heilman E.R."/>
            <person name="Heiman D."/>
            <person name="Howarth C."/>
            <person name="Larson L."/>
            <person name="Lui A."/>
            <person name="MacDonald P.J."/>
            <person name="Mehta T."/>
            <person name="Montmayeur A."/>
            <person name="Murphy C."/>
            <person name="Neiman D."/>
            <person name="Pearson M."/>
            <person name="Priest M."/>
            <person name="Roberts A."/>
            <person name="Saif S."/>
            <person name="Shea T."/>
            <person name="Shenoy N."/>
            <person name="Sisk P."/>
            <person name="Stolte C."/>
            <person name="Sykes S."/>
            <person name="White J."/>
            <person name="Yandava C."/>
            <person name="Wortman J."/>
            <person name="Nusbaum C."/>
            <person name="Birren B."/>
        </authorList>
    </citation>
    <scope>NUCLEOTIDE SEQUENCE [LARGE SCALE GENOMIC DNA]</scope>
    <source>
        <strain evidence="2 3">WAL-19142</strain>
    </source>
</reference>
<evidence type="ECO:0000313" key="3">
    <source>
        <dbReference type="Proteomes" id="UP000037392"/>
    </source>
</evidence>
<dbReference type="GO" id="GO:0016747">
    <property type="term" value="F:acyltransferase activity, transferring groups other than amino-acyl groups"/>
    <property type="evidence" value="ECO:0007669"/>
    <property type="project" value="InterPro"/>
</dbReference>
<dbReference type="GeneID" id="93166272"/>
<gene>
    <name evidence="2" type="ORF">HMPREF9470_01948</name>
</gene>
<dbReference type="PROSITE" id="PS51186">
    <property type="entry name" value="GNAT"/>
    <property type="match status" value="1"/>
</dbReference>
<dbReference type="InterPro" id="IPR000182">
    <property type="entry name" value="GNAT_dom"/>
</dbReference>
<evidence type="ECO:0000313" key="2">
    <source>
        <dbReference type="EMBL" id="KMW20889.1"/>
    </source>
</evidence>
<dbReference type="OrthoDB" id="8750087at2"/>
<dbReference type="PATRIC" id="fig|742734.4.peg.2090"/>
<dbReference type="Gene3D" id="3.40.630.30">
    <property type="match status" value="1"/>
</dbReference>
<organism evidence="2 3">
    <name type="scientific">[Clostridium] citroniae WAL-19142</name>
    <dbReference type="NCBI Taxonomy" id="742734"/>
    <lineage>
        <taxon>Bacteria</taxon>
        <taxon>Bacillati</taxon>
        <taxon>Bacillota</taxon>
        <taxon>Clostridia</taxon>
        <taxon>Lachnospirales</taxon>
        <taxon>Lachnospiraceae</taxon>
        <taxon>Enterocloster</taxon>
    </lineage>
</organism>
<dbReference type="RefSeq" id="WP_007860946.1">
    <property type="nucleotide sequence ID" value="NZ_KQ235877.1"/>
</dbReference>
<accession>A0A0J9C8R0</accession>
<dbReference type="Proteomes" id="UP000037392">
    <property type="component" value="Unassembled WGS sequence"/>
</dbReference>
<protein>
    <recommendedName>
        <fullName evidence="1">N-acetyltransferase domain-containing protein</fullName>
    </recommendedName>
</protein>
<dbReference type="SUPFAM" id="SSF55729">
    <property type="entry name" value="Acyl-CoA N-acyltransferases (Nat)"/>
    <property type="match status" value="1"/>
</dbReference>